<proteinExistence type="predicted"/>
<dbReference type="EMBL" id="KE546989">
    <property type="protein sequence ID" value="EPY52265.1"/>
    <property type="molecule type" value="Genomic_DNA"/>
</dbReference>
<dbReference type="Proteomes" id="UP000015464">
    <property type="component" value="Unassembled WGS sequence"/>
</dbReference>
<keyword evidence="2" id="KW-1185">Reference proteome</keyword>
<organism evidence="1 2">
    <name type="scientific">Schizosaccharomyces cryophilus (strain OY26 / ATCC MYA-4695 / CBS 11777 / NBRC 106824 / NRRL Y48691)</name>
    <name type="common">Fission yeast</name>
    <dbReference type="NCBI Taxonomy" id="653667"/>
    <lineage>
        <taxon>Eukaryota</taxon>
        <taxon>Fungi</taxon>
        <taxon>Dikarya</taxon>
        <taxon>Ascomycota</taxon>
        <taxon>Taphrinomycotina</taxon>
        <taxon>Schizosaccharomycetes</taxon>
        <taxon>Schizosaccharomycetales</taxon>
        <taxon>Schizosaccharomycetaceae</taxon>
        <taxon>Schizosaccharomyces</taxon>
    </lineage>
</organism>
<sequence>MDTNGYECVLCARNASGYVHGNFDSFRHHIRHNHGTRYLEECIRRVPLQQLKKESIGDHYLKVDYIPIAERDGEKLSMTKIDSSIGHTENTHAPDLLIQQLKWTTLAKEFNYNRNIMSSGTGDLTDWDIVCVLCARNASGYVHGNFDSFRHHIRHNHGTRYLEECIRRVPLQQLKKESIGDHYLKVDYIPIAERDGEKLSMTKIDSSIGHTENTHAPDLLIQQLKWTTLAKEFNYNRNIMSSGIPVSGKYGFSYQAAIRGDESYGTELHGESTPEQIKDIVNDCAEKTSEYLLFLMKYSGPNSQDLQRHFDNVCVKVDIAVAINETNTIDGVDESDEDEAIMKIGFHKEMAYLELHNISRKVISRQYEFDEDLRDIEINKFMATKSTNKDGKPKCASLISPYVVGLTKSCRLVAVYGLQLLIERRKTSESSIIDFHKADIIFMKIFVKQINLSTE</sequence>
<dbReference type="AlphaFoldDB" id="S9W2K0"/>
<protein>
    <submittedName>
        <fullName evidence="1">Uncharacterized protein</fullName>
    </submittedName>
</protein>
<evidence type="ECO:0000313" key="2">
    <source>
        <dbReference type="Proteomes" id="UP000015464"/>
    </source>
</evidence>
<reference evidence="1 2" key="1">
    <citation type="journal article" date="2011" name="Science">
        <title>Comparative functional genomics of the fission yeasts.</title>
        <authorList>
            <person name="Rhind N."/>
            <person name="Chen Z."/>
            <person name="Yassour M."/>
            <person name="Thompson D.A."/>
            <person name="Haas B.J."/>
            <person name="Habib N."/>
            <person name="Wapinski I."/>
            <person name="Roy S."/>
            <person name="Lin M.F."/>
            <person name="Heiman D.I."/>
            <person name="Young S.K."/>
            <person name="Furuya K."/>
            <person name="Guo Y."/>
            <person name="Pidoux A."/>
            <person name="Chen H.M."/>
            <person name="Robbertse B."/>
            <person name="Goldberg J.M."/>
            <person name="Aoki K."/>
            <person name="Bayne E.H."/>
            <person name="Berlin A.M."/>
            <person name="Desjardins C.A."/>
            <person name="Dobbs E."/>
            <person name="Dukaj L."/>
            <person name="Fan L."/>
            <person name="FitzGerald M.G."/>
            <person name="French C."/>
            <person name="Gujja S."/>
            <person name="Hansen K."/>
            <person name="Keifenheim D."/>
            <person name="Levin J.Z."/>
            <person name="Mosher R.A."/>
            <person name="Mueller C.A."/>
            <person name="Pfiffner J."/>
            <person name="Priest M."/>
            <person name="Russ C."/>
            <person name="Smialowska A."/>
            <person name="Swoboda P."/>
            <person name="Sykes S.M."/>
            <person name="Vaughn M."/>
            <person name="Vengrova S."/>
            <person name="Yoder R."/>
            <person name="Zeng Q."/>
            <person name="Allshire R."/>
            <person name="Baulcombe D."/>
            <person name="Birren B.W."/>
            <person name="Brown W."/>
            <person name="Ekwall K."/>
            <person name="Kellis M."/>
            <person name="Leatherwood J."/>
            <person name="Levin H."/>
            <person name="Margalit H."/>
            <person name="Martienssen R."/>
            <person name="Nieduszynski C.A."/>
            <person name="Spatafora J.W."/>
            <person name="Friedman N."/>
            <person name="Dalgaard J.Z."/>
            <person name="Baumann P."/>
            <person name="Niki H."/>
            <person name="Regev A."/>
            <person name="Nusbaum C."/>
        </authorList>
    </citation>
    <scope>NUCLEOTIDE SEQUENCE [LARGE SCALE GENOMIC DNA]</scope>
    <source>
        <strain evidence="2">OY26 / ATCC MYA-4695 / CBS 11777 / NBRC 106824 / NRRL Y48691</strain>
    </source>
</reference>
<gene>
    <name evidence="1" type="ORF">SPOG_05015</name>
</gene>
<dbReference type="HOGENOM" id="CLU_601517_0_0_1"/>
<dbReference type="STRING" id="653667.S9W2K0"/>
<dbReference type="eggNOG" id="KOG0351">
    <property type="taxonomic scope" value="Eukaryota"/>
</dbReference>
<dbReference type="RefSeq" id="XP_013022925.1">
    <property type="nucleotide sequence ID" value="XM_013167471.1"/>
</dbReference>
<accession>S9W2K0</accession>
<dbReference type="GeneID" id="25039320"/>
<name>S9W2K0_SCHCR</name>
<evidence type="ECO:0000313" key="1">
    <source>
        <dbReference type="EMBL" id="EPY52265.1"/>
    </source>
</evidence>